<dbReference type="EMBL" id="KV426125">
    <property type="protein sequence ID" value="KZV87444.1"/>
    <property type="molecule type" value="Genomic_DNA"/>
</dbReference>
<evidence type="ECO:0000313" key="1">
    <source>
        <dbReference type="EMBL" id="KZV87444.1"/>
    </source>
</evidence>
<name>A0A165EQ05_EXIGL</name>
<keyword evidence="2" id="KW-1185">Reference proteome</keyword>
<sequence length="219" mass="23824">MCFFASSCARNRTRRPPPVSLHVQSRARWILLLGRSSSASVCALLQLSFLEGIPQQPNSNTSCRFPLLLSDRLKAELESACGFFLPCRRVPCSALRLRGPRERVSLYLCQEVEAASGADSVQEHVSGRTSSSHGRTLSTLRPALFLVLDFLAESRLGPASCSPKERCWVIAGLPGSVAVHAGVLVSNIAALRCTQCAAAHTTGRRDELHVFISQPRRLG</sequence>
<dbReference type="AlphaFoldDB" id="A0A165EQ05"/>
<evidence type="ECO:0000313" key="2">
    <source>
        <dbReference type="Proteomes" id="UP000077266"/>
    </source>
</evidence>
<organism evidence="1 2">
    <name type="scientific">Exidia glandulosa HHB12029</name>
    <dbReference type="NCBI Taxonomy" id="1314781"/>
    <lineage>
        <taxon>Eukaryota</taxon>
        <taxon>Fungi</taxon>
        <taxon>Dikarya</taxon>
        <taxon>Basidiomycota</taxon>
        <taxon>Agaricomycotina</taxon>
        <taxon>Agaricomycetes</taxon>
        <taxon>Auriculariales</taxon>
        <taxon>Exidiaceae</taxon>
        <taxon>Exidia</taxon>
    </lineage>
</organism>
<gene>
    <name evidence="1" type="ORF">EXIGLDRAFT_202185</name>
</gene>
<reference evidence="1 2" key="1">
    <citation type="journal article" date="2016" name="Mol. Biol. Evol.">
        <title>Comparative Genomics of Early-Diverging Mushroom-Forming Fungi Provides Insights into the Origins of Lignocellulose Decay Capabilities.</title>
        <authorList>
            <person name="Nagy L.G."/>
            <person name="Riley R."/>
            <person name="Tritt A."/>
            <person name="Adam C."/>
            <person name="Daum C."/>
            <person name="Floudas D."/>
            <person name="Sun H."/>
            <person name="Yadav J.S."/>
            <person name="Pangilinan J."/>
            <person name="Larsson K.H."/>
            <person name="Matsuura K."/>
            <person name="Barry K."/>
            <person name="Labutti K."/>
            <person name="Kuo R."/>
            <person name="Ohm R.A."/>
            <person name="Bhattacharya S.S."/>
            <person name="Shirouzu T."/>
            <person name="Yoshinaga Y."/>
            <person name="Martin F.M."/>
            <person name="Grigoriev I.V."/>
            <person name="Hibbett D.S."/>
        </authorList>
    </citation>
    <scope>NUCLEOTIDE SEQUENCE [LARGE SCALE GENOMIC DNA]</scope>
    <source>
        <strain evidence="1 2">HHB12029</strain>
    </source>
</reference>
<dbReference type="Proteomes" id="UP000077266">
    <property type="component" value="Unassembled WGS sequence"/>
</dbReference>
<protein>
    <submittedName>
        <fullName evidence="1">Uncharacterized protein</fullName>
    </submittedName>
</protein>
<proteinExistence type="predicted"/>
<dbReference type="InParanoid" id="A0A165EQ05"/>
<accession>A0A165EQ05</accession>